<dbReference type="Proteomes" id="UP000272015">
    <property type="component" value="Unassembled WGS sequence"/>
</dbReference>
<feature type="compositionally biased region" description="Basic and acidic residues" evidence="1">
    <location>
        <begin position="40"/>
        <end position="58"/>
    </location>
</feature>
<feature type="region of interest" description="Disordered" evidence="1">
    <location>
        <begin position="35"/>
        <end position="58"/>
    </location>
</feature>
<protein>
    <submittedName>
        <fullName evidence="2">Uncharacterized protein</fullName>
    </submittedName>
</protein>
<dbReference type="RefSeq" id="WP_119974900.1">
    <property type="nucleotide sequence ID" value="NZ_JBHSQA010000012.1"/>
</dbReference>
<evidence type="ECO:0000313" key="3">
    <source>
        <dbReference type="Proteomes" id="UP000272015"/>
    </source>
</evidence>
<dbReference type="EMBL" id="QZVS01000085">
    <property type="protein sequence ID" value="RJT88092.1"/>
    <property type="molecule type" value="Genomic_DNA"/>
</dbReference>
<evidence type="ECO:0000313" key="2">
    <source>
        <dbReference type="EMBL" id="RJT88092.1"/>
    </source>
</evidence>
<gene>
    <name evidence="2" type="ORF">D6T64_11930</name>
</gene>
<comment type="caution">
    <text evidence="2">The sequence shown here is derived from an EMBL/GenBank/DDBJ whole genome shotgun (WGS) entry which is preliminary data.</text>
</comment>
<proteinExistence type="predicted"/>
<reference evidence="2 3" key="1">
    <citation type="submission" date="2018-09" db="EMBL/GenBank/DDBJ databases">
        <title>Novel species of Cryobacterium.</title>
        <authorList>
            <person name="Liu Q."/>
            <person name="Xin Y.-H."/>
        </authorList>
    </citation>
    <scope>NUCLEOTIDE SEQUENCE [LARGE SCALE GENOMIC DNA]</scope>
    <source>
        <strain evidence="2 3">Hh39</strain>
    </source>
</reference>
<name>A0A3A5MFA0_9MICO</name>
<keyword evidence="3" id="KW-1185">Reference proteome</keyword>
<sequence length="128" mass="14177">MAEHGITTKDEMVRERPGTVATCTCGWRSAWGVQDGSAESDAHDHQMQHDPEARARHEKRMAEWRAENAARIAARATVIQPKATEHYHGCSCHLSAPCGACENCKHPAGDFADECPNDCQDCDTEHDY</sequence>
<accession>A0A3A5MFA0</accession>
<evidence type="ECO:0000256" key="1">
    <source>
        <dbReference type="SAM" id="MobiDB-lite"/>
    </source>
</evidence>
<dbReference type="AlphaFoldDB" id="A0A3A5MFA0"/>
<dbReference type="OrthoDB" id="8451014at2"/>
<organism evidence="2 3">
    <name type="scientific">Cryobacterium melibiosiphilum</name>
    <dbReference type="NCBI Taxonomy" id="995039"/>
    <lineage>
        <taxon>Bacteria</taxon>
        <taxon>Bacillati</taxon>
        <taxon>Actinomycetota</taxon>
        <taxon>Actinomycetes</taxon>
        <taxon>Micrococcales</taxon>
        <taxon>Microbacteriaceae</taxon>
        <taxon>Cryobacterium</taxon>
    </lineage>
</organism>